<evidence type="ECO:0000256" key="2">
    <source>
        <dbReference type="ARBA" id="ARBA00022475"/>
    </source>
</evidence>
<comment type="subcellular location">
    <subcellularLocation>
        <location evidence="1">Cell membrane</location>
    </subcellularLocation>
</comment>
<dbReference type="CDD" id="cd00130">
    <property type="entry name" value="PAS"/>
    <property type="match status" value="1"/>
</dbReference>
<dbReference type="SMART" id="SM00052">
    <property type="entry name" value="EAL"/>
    <property type="match status" value="1"/>
</dbReference>
<dbReference type="InterPro" id="IPR000160">
    <property type="entry name" value="GGDEF_dom"/>
</dbReference>
<dbReference type="SUPFAM" id="SSF55785">
    <property type="entry name" value="PYP-like sensor domain (PAS domain)"/>
    <property type="match status" value="1"/>
</dbReference>
<evidence type="ECO:0000313" key="10">
    <source>
        <dbReference type="Proteomes" id="UP000247922"/>
    </source>
</evidence>
<feature type="transmembrane region" description="Helical" evidence="4">
    <location>
        <begin position="279"/>
        <end position="300"/>
    </location>
</feature>
<dbReference type="Gene3D" id="3.30.450.20">
    <property type="entry name" value="PAS domain"/>
    <property type="match status" value="1"/>
</dbReference>
<dbReference type="SUPFAM" id="SSF55073">
    <property type="entry name" value="Nucleotide cyclase"/>
    <property type="match status" value="1"/>
</dbReference>
<dbReference type="CDD" id="cd06225">
    <property type="entry name" value="HAMP"/>
    <property type="match status" value="1"/>
</dbReference>
<feature type="domain" description="HAMP" evidence="7">
    <location>
        <begin position="300"/>
        <end position="353"/>
    </location>
</feature>
<evidence type="ECO:0000256" key="4">
    <source>
        <dbReference type="SAM" id="Phobius"/>
    </source>
</evidence>
<dbReference type="InterPro" id="IPR029787">
    <property type="entry name" value="Nucleotide_cyclase"/>
</dbReference>
<organism evidence="9 10">
    <name type="scientific">Streptohalobacillus salinus</name>
    <dbReference type="NCBI Taxonomy" id="621096"/>
    <lineage>
        <taxon>Bacteria</taxon>
        <taxon>Bacillati</taxon>
        <taxon>Bacillota</taxon>
        <taxon>Bacilli</taxon>
        <taxon>Bacillales</taxon>
        <taxon>Bacillaceae</taxon>
        <taxon>Streptohalobacillus</taxon>
    </lineage>
</organism>
<evidence type="ECO:0000259" key="7">
    <source>
        <dbReference type="PROSITE" id="PS50885"/>
    </source>
</evidence>
<dbReference type="RefSeq" id="WP_110251112.1">
    <property type="nucleotide sequence ID" value="NZ_QJJR01000004.1"/>
</dbReference>
<feature type="transmembrane region" description="Helical" evidence="4">
    <location>
        <begin position="12"/>
        <end position="33"/>
    </location>
</feature>
<dbReference type="InterPro" id="IPR000014">
    <property type="entry name" value="PAS"/>
</dbReference>
<dbReference type="PROSITE" id="PS50883">
    <property type="entry name" value="EAL"/>
    <property type="match status" value="1"/>
</dbReference>
<dbReference type="NCBIfam" id="TIGR00229">
    <property type="entry name" value="sensory_box"/>
    <property type="match status" value="1"/>
</dbReference>
<dbReference type="InterPro" id="IPR035919">
    <property type="entry name" value="EAL_sf"/>
</dbReference>
<dbReference type="CDD" id="cd01948">
    <property type="entry name" value="EAL"/>
    <property type="match status" value="1"/>
</dbReference>
<name>A0A2V3WCV4_9BACI</name>
<feature type="domain" description="PAS" evidence="5">
    <location>
        <begin position="365"/>
        <end position="420"/>
    </location>
</feature>
<dbReference type="InterPro" id="IPR003660">
    <property type="entry name" value="HAMP_dom"/>
</dbReference>
<dbReference type="EMBL" id="QJJR01000004">
    <property type="protein sequence ID" value="PXW91822.1"/>
    <property type="molecule type" value="Genomic_DNA"/>
</dbReference>
<evidence type="ECO:0000259" key="6">
    <source>
        <dbReference type="PROSITE" id="PS50883"/>
    </source>
</evidence>
<dbReference type="SUPFAM" id="SSF141868">
    <property type="entry name" value="EAL domain-like"/>
    <property type="match status" value="1"/>
</dbReference>
<evidence type="ECO:0000256" key="1">
    <source>
        <dbReference type="ARBA" id="ARBA00004236"/>
    </source>
</evidence>
<dbReference type="PANTHER" id="PTHR44757:SF2">
    <property type="entry name" value="BIOFILM ARCHITECTURE MAINTENANCE PROTEIN MBAA"/>
    <property type="match status" value="1"/>
</dbReference>
<feature type="domain" description="EAL" evidence="6">
    <location>
        <begin position="665"/>
        <end position="915"/>
    </location>
</feature>
<dbReference type="InterPro" id="IPR052155">
    <property type="entry name" value="Biofilm_reg_signaling"/>
</dbReference>
<protein>
    <submittedName>
        <fullName evidence="9">PAS domain S-box-containing protein/diguanylate cyclase (GGDEF)-like protein</fullName>
    </submittedName>
</protein>
<dbReference type="InterPro" id="IPR035965">
    <property type="entry name" value="PAS-like_dom_sf"/>
</dbReference>
<dbReference type="SMART" id="SM00267">
    <property type="entry name" value="GGDEF"/>
    <property type="match status" value="1"/>
</dbReference>
<keyword evidence="3 4" id="KW-0472">Membrane</keyword>
<dbReference type="SUPFAM" id="SSF158472">
    <property type="entry name" value="HAMP domain-like"/>
    <property type="match status" value="1"/>
</dbReference>
<gene>
    <name evidence="9" type="ORF">DES38_104258</name>
</gene>
<dbReference type="AlphaFoldDB" id="A0A2V3WCV4"/>
<dbReference type="FunFam" id="3.30.70.270:FF:000001">
    <property type="entry name" value="Diguanylate cyclase domain protein"/>
    <property type="match status" value="1"/>
</dbReference>
<dbReference type="GO" id="GO:0007165">
    <property type="term" value="P:signal transduction"/>
    <property type="evidence" value="ECO:0007669"/>
    <property type="project" value="InterPro"/>
</dbReference>
<evidence type="ECO:0000313" key="9">
    <source>
        <dbReference type="EMBL" id="PXW91822.1"/>
    </source>
</evidence>
<dbReference type="PROSITE" id="PS50112">
    <property type="entry name" value="PAS"/>
    <property type="match status" value="1"/>
</dbReference>
<dbReference type="Gene3D" id="3.20.20.450">
    <property type="entry name" value="EAL domain"/>
    <property type="match status" value="1"/>
</dbReference>
<evidence type="ECO:0000259" key="8">
    <source>
        <dbReference type="PROSITE" id="PS50887"/>
    </source>
</evidence>
<dbReference type="Pfam" id="PF00990">
    <property type="entry name" value="GGDEF"/>
    <property type="match status" value="1"/>
</dbReference>
<keyword evidence="10" id="KW-1185">Reference proteome</keyword>
<dbReference type="GO" id="GO:0005886">
    <property type="term" value="C:plasma membrane"/>
    <property type="evidence" value="ECO:0007669"/>
    <property type="project" value="UniProtKB-SubCell"/>
</dbReference>
<keyword evidence="4" id="KW-1133">Transmembrane helix</keyword>
<dbReference type="Gene3D" id="3.30.70.270">
    <property type="match status" value="1"/>
</dbReference>
<evidence type="ECO:0000256" key="3">
    <source>
        <dbReference type="ARBA" id="ARBA00023136"/>
    </source>
</evidence>
<dbReference type="Proteomes" id="UP000247922">
    <property type="component" value="Unassembled WGS sequence"/>
</dbReference>
<dbReference type="PROSITE" id="PS50885">
    <property type="entry name" value="HAMP"/>
    <property type="match status" value="1"/>
</dbReference>
<sequence>MRRFKLSQKQSFFKILLLNFSIVSFLAIALIWASSAILTNFTKDYYDEMIISTTERFNHHFNVLTDELEGLVSHAETQERLLSRDRLEKRAGLLDLIRYSNMVDYGLIINEDQLIEVSVFHGTVGANDIDETEVVRVDEPSLERARMIAKPNLLEYIIPLPQTNEQLHLFIDLSINQTMQSFFQSISFANDYYLAILDKAEQPVYTYNALSNPNPLDHLKPLVHETLNQTTHPFEPRLMHDERSGYAVSHQTLARTDWHLLLIVPEHLSQQFISDLNQLLLPVLIGLSVLLFLVISIVTYRNQRPYQQLLTAIQAVSSGDYQHRIDAVNPNQQIGSINQQFNEMVHQLEQYRYDVFKKEDSLQRQKAFLDRIINTSPTLIYTMTVDGRYTMVNNSYANVYGLTPEEMVGKNIKGIKALVHRAEKDITINHHILDTHASMEYEDHHVGTNGVEHWYQVIKQPFLGLSGNETEILLIATDITTIREQQALIEHQVYHDELTAIGNRKLFKKQIKAAIDMSDQGNNSFAVMFLDLDRFKYVNDTFGHDAGDQLLIEVAHRIEATLGEKDQVFRFGGDEFTIIANYDESRLEINELANQLIRALTQPYLFDGHAFVVTASIGISLYPKHTQTINELTKFADLSMYQAKQQGKNTYRIYTKELQTEVSQAIRLETDLYQAVARDEILVKYQPIFSKDTQALVAVEALIRWEHSKLGLISPQTFLPISEQNGLIHSIGLSAIKDAINTVAEYNQQHTVPIDLHINLSETQLLNMLTHDRIEQLTNDYGLAAEHLVIEVEETLVTKLKSPVQKILMMYQTSGFRIAIDHFDENYITSQKLKRLPVNVIKISQTVLNDLLDSTADLAAFQRMIEHAHTLNIRVIQEGIETEEQARYLLAYPIDAWQGFLFSQPLTKDYFKQLY</sequence>
<feature type="domain" description="GGDEF" evidence="8">
    <location>
        <begin position="523"/>
        <end position="656"/>
    </location>
</feature>
<dbReference type="OrthoDB" id="9759607at2"/>
<dbReference type="CDD" id="cd01949">
    <property type="entry name" value="GGDEF"/>
    <property type="match status" value="1"/>
</dbReference>
<dbReference type="InterPro" id="IPR001633">
    <property type="entry name" value="EAL_dom"/>
</dbReference>
<dbReference type="Gene3D" id="6.10.340.10">
    <property type="match status" value="1"/>
</dbReference>
<accession>A0A2V3WCV4</accession>
<dbReference type="PANTHER" id="PTHR44757">
    <property type="entry name" value="DIGUANYLATE CYCLASE DGCP"/>
    <property type="match status" value="1"/>
</dbReference>
<dbReference type="InterPro" id="IPR043128">
    <property type="entry name" value="Rev_trsase/Diguanyl_cyclase"/>
</dbReference>
<reference evidence="9 10" key="1">
    <citation type="submission" date="2018-05" db="EMBL/GenBank/DDBJ databases">
        <title>Genomic Encyclopedia of Type Strains, Phase IV (KMG-IV): sequencing the most valuable type-strain genomes for metagenomic binning, comparative biology and taxonomic classification.</title>
        <authorList>
            <person name="Goeker M."/>
        </authorList>
    </citation>
    <scope>NUCLEOTIDE SEQUENCE [LARGE SCALE GENOMIC DNA]</scope>
    <source>
        <strain evidence="9 10">DSM 22440</strain>
    </source>
</reference>
<dbReference type="Pfam" id="PF00672">
    <property type="entry name" value="HAMP"/>
    <property type="match status" value="1"/>
</dbReference>
<keyword evidence="4" id="KW-0812">Transmembrane</keyword>
<dbReference type="Pfam" id="PF00563">
    <property type="entry name" value="EAL"/>
    <property type="match status" value="1"/>
</dbReference>
<keyword evidence="2" id="KW-1003">Cell membrane</keyword>
<dbReference type="PROSITE" id="PS50887">
    <property type="entry name" value="GGDEF"/>
    <property type="match status" value="1"/>
</dbReference>
<dbReference type="SMART" id="SM00304">
    <property type="entry name" value="HAMP"/>
    <property type="match status" value="1"/>
</dbReference>
<evidence type="ECO:0000259" key="5">
    <source>
        <dbReference type="PROSITE" id="PS50112"/>
    </source>
</evidence>
<proteinExistence type="predicted"/>
<dbReference type="InterPro" id="IPR013656">
    <property type="entry name" value="PAS_4"/>
</dbReference>
<dbReference type="Pfam" id="PF08448">
    <property type="entry name" value="PAS_4"/>
    <property type="match status" value="1"/>
</dbReference>
<dbReference type="NCBIfam" id="TIGR00254">
    <property type="entry name" value="GGDEF"/>
    <property type="match status" value="1"/>
</dbReference>
<comment type="caution">
    <text evidence="9">The sequence shown here is derived from an EMBL/GenBank/DDBJ whole genome shotgun (WGS) entry which is preliminary data.</text>
</comment>